<evidence type="ECO:0008006" key="3">
    <source>
        <dbReference type="Google" id="ProtNLM"/>
    </source>
</evidence>
<dbReference type="PRINTS" id="PR00081">
    <property type="entry name" value="GDHRDH"/>
</dbReference>
<dbReference type="PROSITE" id="PS00061">
    <property type="entry name" value="ADH_SHORT"/>
    <property type="match status" value="1"/>
</dbReference>
<sequence>MEFKEKRILVVGGSSGIGRGIAKCFLDLDAEVCITGTKKDIKDYGIEDVVSQQSEYLQLNLLEPQALDNLVIPFDSLDVLICSQGIVQYKRKEFEMEVFREVLDLNLTSMMACCQKFKPLMTNAGANIMLLGSGASYNATRGNPAYSASKGGILTLLKTLAEAWAREGIRVNGIAPGFVATKLTEVTFKDKNRYQSSLKSIPLARWGEAEDIGHTACFLASSKASYITGQMITVDGGLGLS</sequence>
<dbReference type="InterPro" id="IPR036291">
    <property type="entry name" value="NAD(P)-bd_dom_sf"/>
</dbReference>
<dbReference type="Pfam" id="PF13561">
    <property type="entry name" value="adh_short_C2"/>
    <property type="match status" value="1"/>
</dbReference>
<protein>
    <recommendedName>
        <fullName evidence="3">3-oxoacyl-ACP reductase</fullName>
    </recommendedName>
</protein>
<organism evidence="2">
    <name type="scientific">marine metagenome</name>
    <dbReference type="NCBI Taxonomy" id="408172"/>
    <lineage>
        <taxon>unclassified sequences</taxon>
        <taxon>metagenomes</taxon>
        <taxon>ecological metagenomes</taxon>
    </lineage>
</organism>
<dbReference type="GO" id="GO:0016616">
    <property type="term" value="F:oxidoreductase activity, acting on the CH-OH group of donors, NAD or NADP as acceptor"/>
    <property type="evidence" value="ECO:0007669"/>
    <property type="project" value="TreeGrafter"/>
</dbReference>
<evidence type="ECO:0000313" key="2">
    <source>
        <dbReference type="EMBL" id="SVA51601.1"/>
    </source>
</evidence>
<comment type="similarity">
    <text evidence="1">Belongs to the short-chain dehydrogenases/reductases (SDR) family.</text>
</comment>
<dbReference type="InterPro" id="IPR002347">
    <property type="entry name" value="SDR_fam"/>
</dbReference>
<gene>
    <name evidence="2" type="ORF">METZ01_LOCUS104455</name>
</gene>
<dbReference type="PANTHER" id="PTHR42760">
    <property type="entry name" value="SHORT-CHAIN DEHYDROGENASES/REDUCTASES FAMILY MEMBER"/>
    <property type="match status" value="1"/>
</dbReference>
<accession>A0A381WH26</accession>
<dbReference type="EMBL" id="UINC01011736">
    <property type="protein sequence ID" value="SVA51601.1"/>
    <property type="molecule type" value="Genomic_DNA"/>
</dbReference>
<dbReference type="PANTHER" id="PTHR42760:SF132">
    <property type="entry name" value="SHORT-CHAIN DEHYDROGENASE_REDUCTASE FAMILY PROTEIN"/>
    <property type="match status" value="1"/>
</dbReference>
<name>A0A381WH26_9ZZZZ</name>
<dbReference type="SUPFAM" id="SSF51735">
    <property type="entry name" value="NAD(P)-binding Rossmann-fold domains"/>
    <property type="match status" value="1"/>
</dbReference>
<reference evidence="2" key="1">
    <citation type="submission" date="2018-05" db="EMBL/GenBank/DDBJ databases">
        <authorList>
            <person name="Lanie J.A."/>
            <person name="Ng W.-L."/>
            <person name="Kazmierczak K.M."/>
            <person name="Andrzejewski T.M."/>
            <person name="Davidsen T.M."/>
            <person name="Wayne K.J."/>
            <person name="Tettelin H."/>
            <person name="Glass J.I."/>
            <person name="Rusch D."/>
            <person name="Podicherti R."/>
            <person name="Tsui H.-C.T."/>
            <person name="Winkler M.E."/>
        </authorList>
    </citation>
    <scope>NUCLEOTIDE SEQUENCE</scope>
</reference>
<evidence type="ECO:0000256" key="1">
    <source>
        <dbReference type="ARBA" id="ARBA00006484"/>
    </source>
</evidence>
<dbReference type="Gene3D" id="3.40.50.720">
    <property type="entry name" value="NAD(P)-binding Rossmann-like Domain"/>
    <property type="match status" value="1"/>
</dbReference>
<dbReference type="FunFam" id="3.40.50.720:FF:000084">
    <property type="entry name" value="Short-chain dehydrogenase reductase"/>
    <property type="match status" value="1"/>
</dbReference>
<proteinExistence type="inferred from homology"/>
<dbReference type="AlphaFoldDB" id="A0A381WH26"/>
<dbReference type="InterPro" id="IPR020904">
    <property type="entry name" value="Sc_DH/Rdtase_CS"/>
</dbReference>